<evidence type="ECO:0000256" key="2">
    <source>
        <dbReference type="ARBA" id="ARBA00023002"/>
    </source>
</evidence>
<keyword evidence="2" id="KW-0560">Oxidoreductase</keyword>
<gene>
    <name evidence="3" type="ORF">EZH24_00110</name>
</gene>
<comment type="caution">
    <text evidence="3">The sequence shown here is derived from an EMBL/GenBank/DDBJ whole genome shotgun (WGS) entry which is preliminary data.</text>
</comment>
<dbReference type="Pfam" id="PF13561">
    <property type="entry name" value="adh_short_C2"/>
    <property type="match status" value="1"/>
</dbReference>
<dbReference type="InterPro" id="IPR020904">
    <property type="entry name" value="Sc_DH/Rdtase_CS"/>
</dbReference>
<dbReference type="PROSITE" id="PS00061">
    <property type="entry name" value="ADH_SHORT"/>
    <property type="match status" value="1"/>
</dbReference>
<evidence type="ECO:0000313" key="3">
    <source>
        <dbReference type="EMBL" id="TKZ36456.1"/>
    </source>
</evidence>
<dbReference type="InterPro" id="IPR002347">
    <property type="entry name" value="SDR_fam"/>
</dbReference>
<dbReference type="PANTHER" id="PTHR42760">
    <property type="entry name" value="SHORT-CHAIN DEHYDROGENASES/REDUCTASES FAMILY MEMBER"/>
    <property type="match status" value="1"/>
</dbReference>
<dbReference type="Gene3D" id="3.40.50.720">
    <property type="entry name" value="NAD(P)-binding Rossmann-like Domain"/>
    <property type="match status" value="1"/>
</dbReference>
<dbReference type="PANTHER" id="PTHR42760:SF5">
    <property type="entry name" value="2-DEHYDRO-3-DEOXY-D-GLUCONATE 5-DEHYDROGENASE"/>
    <property type="match status" value="1"/>
</dbReference>
<evidence type="ECO:0000313" key="4">
    <source>
        <dbReference type="Proteomes" id="UP000310168"/>
    </source>
</evidence>
<accession>A0ABY2TUA1</accession>
<protein>
    <submittedName>
        <fullName evidence="3">SDR family oxidoreductase</fullName>
    </submittedName>
</protein>
<dbReference type="EMBL" id="SJDU01000001">
    <property type="protein sequence ID" value="TKZ36456.1"/>
    <property type="molecule type" value="Genomic_DNA"/>
</dbReference>
<dbReference type="RefSeq" id="WP_137997105.1">
    <property type="nucleotide sequence ID" value="NZ_SJDU01000001.1"/>
</dbReference>
<dbReference type="InterPro" id="IPR036291">
    <property type="entry name" value="NAD(P)-bd_dom_sf"/>
</dbReference>
<organism evidence="3 4">
    <name type="scientific">Brachyspira catarrhinii</name>
    <dbReference type="NCBI Taxonomy" id="2528966"/>
    <lineage>
        <taxon>Bacteria</taxon>
        <taxon>Pseudomonadati</taxon>
        <taxon>Spirochaetota</taxon>
        <taxon>Spirochaetia</taxon>
        <taxon>Brachyspirales</taxon>
        <taxon>Brachyspiraceae</taxon>
        <taxon>Brachyspira</taxon>
    </lineage>
</organism>
<dbReference type="Proteomes" id="UP000310168">
    <property type="component" value="Unassembled WGS sequence"/>
</dbReference>
<dbReference type="SUPFAM" id="SSF51735">
    <property type="entry name" value="NAD(P)-binding Rossmann-fold domains"/>
    <property type="match status" value="1"/>
</dbReference>
<dbReference type="PRINTS" id="PR00081">
    <property type="entry name" value="GDHRDH"/>
</dbReference>
<evidence type="ECO:0000256" key="1">
    <source>
        <dbReference type="ARBA" id="ARBA00006484"/>
    </source>
</evidence>
<reference evidence="3 4" key="1">
    <citation type="journal article" date="2019" name="Anaerobe">
        <title>Brachyspira catarrhinii sp. nov., an anaerobic intestinal spirochaete isolated from vervet monkeys may have been misidentified as Brachyspira aalborgi in previous studies.</title>
        <authorList>
            <person name="Phillips N.D."/>
            <person name="La T."/>
            <person name="Hampson D.J."/>
        </authorList>
    </citation>
    <scope>NUCLEOTIDE SEQUENCE [LARGE SCALE GENOMIC DNA]</scope>
    <source>
        <strain evidence="3 4">Z12</strain>
    </source>
</reference>
<proteinExistence type="inferred from homology"/>
<comment type="similarity">
    <text evidence="1">Belongs to the short-chain dehydrogenases/reductases (SDR) family.</text>
</comment>
<dbReference type="PRINTS" id="PR00080">
    <property type="entry name" value="SDRFAMILY"/>
</dbReference>
<sequence length="253" mass="27707">MEDLFNIEGKKAIVTGASKGLGYAMSEILMQCGCEVVLIGSSDKIYASYENFKKLGYKCYAIKADLIKREENYRAFEESMKCLNNDIDILVTAAGIQRRHSAEDFPISEWDDVININLNSVFIFCQLAGKIMLKKGKGKIINVASMLSFFGGQTVPAYSASKGGVAQLTKALSNDWLGRGVNVNAIAPGYMNTDMNENLIKNPERLKQISDRIPAGRWGTPDDMKGITIFLSSDASDYISGAIIPVDGGYLVK</sequence>
<name>A0ABY2TUA1_9SPIR</name>
<keyword evidence="4" id="KW-1185">Reference proteome</keyword>